<protein>
    <submittedName>
        <fullName evidence="1">Uncharacterized protein</fullName>
    </submittedName>
</protein>
<organism evidence="1">
    <name type="scientific">Picea sitchensis</name>
    <name type="common">Sitka spruce</name>
    <name type="synonym">Pinus sitchensis</name>
    <dbReference type="NCBI Taxonomy" id="3332"/>
    <lineage>
        <taxon>Eukaryota</taxon>
        <taxon>Viridiplantae</taxon>
        <taxon>Streptophyta</taxon>
        <taxon>Embryophyta</taxon>
        <taxon>Tracheophyta</taxon>
        <taxon>Spermatophyta</taxon>
        <taxon>Pinopsida</taxon>
        <taxon>Pinidae</taxon>
        <taxon>Conifers I</taxon>
        <taxon>Pinales</taxon>
        <taxon>Pinaceae</taxon>
        <taxon>Picea</taxon>
    </lineage>
</organism>
<reference evidence="1" key="1">
    <citation type="submission" date="2010-04" db="EMBL/GenBank/DDBJ databases">
        <authorList>
            <person name="Reid K.E."/>
            <person name="Liao N."/>
            <person name="Chan S."/>
            <person name="Docking R."/>
            <person name="Taylor G."/>
            <person name="Moore R."/>
            <person name="Mayo M."/>
            <person name="Munro S."/>
            <person name="King J."/>
            <person name="Yanchuk A."/>
            <person name="Holt R."/>
            <person name="Jones S."/>
            <person name="Marra M."/>
            <person name="Ritland C.E."/>
            <person name="Ritland K."/>
            <person name="Bohlmann J."/>
        </authorList>
    </citation>
    <scope>NUCLEOTIDE SEQUENCE</scope>
    <source>
        <tissue evidence="1">Bud</tissue>
    </source>
</reference>
<name>D5A9N0_PICSI</name>
<dbReference type="EMBL" id="BT122902">
    <property type="protein sequence ID" value="ADE76249.1"/>
    <property type="molecule type" value="mRNA"/>
</dbReference>
<accession>D5A9N0</accession>
<proteinExistence type="evidence at transcript level"/>
<dbReference type="AlphaFoldDB" id="D5A9N0"/>
<sequence length="47" mass="5424">MIAGTKFCLQKNAVSVKMNCTLQMATEIVYYWAGMIFSRPTSNLWEF</sequence>
<evidence type="ECO:0000313" key="1">
    <source>
        <dbReference type="EMBL" id="ADE76249.1"/>
    </source>
</evidence>